<keyword evidence="1 3" id="KW-0479">Metal-binding</keyword>
<keyword evidence="7" id="KW-1185">Reference proteome</keyword>
<evidence type="ECO:0000313" key="7">
    <source>
        <dbReference type="Proteomes" id="UP001061958"/>
    </source>
</evidence>
<keyword evidence="2 3" id="KW-0862">Zinc</keyword>
<dbReference type="Proteomes" id="UP001061958">
    <property type="component" value="Unassembled WGS sequence"/>
</dbReference>
<protein>
    <recommendedName>
        <fullName evidence="4">LIM zinc-binding domain-containing protein</fullName>
    </recommendedName>
</protein>
<dbReference type="GO" id="GO:0046872">
    <property type="term" value="F:metal ion binding"/>
    <property type="evidence" value="ECO:0007669"/>
    <property type="project" value="UniProtKB-KW"/>
</dbReference>
<evidence type="ECO:0000259" key="4">
    <source>
        <dbReference type="PROSITE" id="PS50023"/>
    </source>
</evidence>
<comment type="caution">
    <text evidence="6">The sequence shown here is derived from an EMBL/GenBank/DDBJ whole genome shotgun (WGS) entry which is preliminary data.</text>
</comment>
<keyword evidence="3" id="KW-0440">LIM domain</keyword>
<proteinExistence type="predicted"/>
<name>A0A9C7PTP2_9RHOD</name>
<dbReference type="SMART" id="SM00132">
    <property type="entry name" value="LIM"/>
    <property type="match status" value="1"/>
</dbReference>
<evidence type="ECO:0000313" key="5">
    <source>
        <dbReference type="EMBL" id="GJQ08690.1"/>
    </source>
</evidence>
<reference evidence="6" key="2">
    <citation type="submission" date="2022-01" db="EMBL/GenBank/DDBJ databases">
        <authorList>
            <person name="Hirooka S."/>
            <person name="Miyagishima S.Y."/>
        </authorList>
    </citation>
    <scope>NUCLEOTIDE SEQUENCE</scope>
    <source>
        <strain evidence="6">NBRC 102759</strain>
    </source>
</reference>
<dbReference type="Gene3D" id="2.10.110.10">
    <property type="entry name" value="Cysteine Rich Protein"/>
    <property type="match status" value="1"/>
</dbReference>
<evidence type="ECO:0000256" key="1">
    <source>
        <dbReference type="ARBA" id="ARBA00022723"/>
    </source>
</evidence>
<accession>A0A9C7PTP2</accession>
<sequence length="276" mass="30799">MEWKVPASYCVQCGDLKRLCRCNIKAAIEEEVKESGFVQTPQEENGGEVDKVESSLKVSDKFDKVKQVPEQYRSKTREILKELENSSVVPPSSNSGLLTEEPKISENMSHSVYETFGVRLGSKKKSGTVEKMAQALKRDTSSSDGKCIEENESHLVSSFEESEPNKQEAWHVSDAIASKLVLFNASNQQESNVPKKISSSSLKGTTCIVCRRSVHPIEKYLGPKGELYHTNCLRCSVCNCLLDSSCLNIYENSFLCNKCFVKKPRSITNKSHSDVI</sequence>
<dbReference type="Pfam" id="PF00412">
    <property type="entry name" value="LIM"/>
    <property type="match status" value="1"/>
</dbReference>
<dbReference type="OrthoDB" id="8062037at2759"/>
<reference evidence="6" key="1">
    <citation type="journal article" date="2022" name="Proc. Natl. Acad. Sci. U.S.A.">
        <title>Life cycle and functional genomics of the unicellular red alga Galdieria for elucidating algal and plant evolution and industrial use.</title>
        <authorList>
            <person name="Hirooka S."/>
            <person name="Itabashi T."/>
            <person name="Ichinose T.M."/>
            <person name="Onuma R."/>
            <person name="Fujiwara T."/>
            <person name="Yamashita S."/>
            <person name="Jong L.W."/>
            <person name="Tomita R."/>
            <person name="Iwane A.H."/>
            <person name="Miyagishima S.Y."/>
        </authorList>
    </citation>
    <scope>NUCLEOTIDE SEQUENCE</scope>
    <source>
        <strain evidence="6">NBRC 102759</strain>
    </source>
</reference>
<organism evidence="6 7">
    <name type="scientific">Galdieria partita</name>
    <dbReference type="NCBI Taxonomy" id="83374"/>
    <lineage>
        <taxon>Eukaryota</taxon>
        <taxon>Rhodophyta</taxon>
        <taxon>Bangiophyceae</taxon>
        <taxon>Galdieriales</taxon>
        <taxon>Galdieriaceae</taxon>
        <taxon>Galdieria</taxon>
    </lineage>
</organism>
<dbReference type="AlphaFoldDB" id="A0A9C7PTP2"/>
<dbReference type="EMBL" id="BQMJ01000010">
    <property type="protein sequence ID" value="GJQ09737.1"/>
    <property type="molecule type" value="Genomic_DNA"/>
</dbReference>
<evidence type="ECO:0000256" key="3">
    <source>
        <dbReference type="PROSITE-ProRule" id="PRU00125"/>
    </source>
</evidence>
<dbReference type="InterPro" id="IPR001781">
    <property type="entry name" value="Znf_LIM"/>
</dbReference>
<feature type="domain" description="LIM zinc-binding" evidence="4">
    <location>
        <begin position="205"/>
        <end position="266"/>
    </location>
</feature>
<dbReference type="EMBL" id="BQMJ01000003">
    <property type="protein sequence ID" value="GJQ08690.1"/>
    <property type="molecule type" value="Genomic_DNA"/>
</dbReference>
<evidence type="ECO:0000256" key="2">
    <source>
        <dbReference type="ARBA" id="ARBA00022833"/>
    </source>
</evidence>
<dbReference type="PROSITE" id="PS00478">
    <property type="entry name" value="LIM_DOMAIN_1"/>
    <property type="match status" value="1"/>
</dbReference>
<dbReference type="PROSITE" id="PS50023">
    <property type="entry name" value="LIM_DOMAIN_2"/>
    <property type="match status" value="1"/>
</dbReference>
<evidence type="ECO:0000313" key="6">
    <source>
        <dbReference type="EMBL" id="GJQ09737.1"/>
    </source>
</evidence>
<gene>
    <name evidence="6" type="ORF">GpartN1_g1528.t1</name>
    <name evidence="5" type="ORF">GpartN1_g481.t1</name>
</gene>